<name>A0A6A3YLQ5_9STRA</name>
<evidence type="ECO:0000313" key="1">
    <source>
        <dbReference type="EMBL" id="KAE8932323.1"/>
    </source>
</evidence>
<sequence length="107" mass="11329">MALCAGLGVAAGPFHSTIFWVHEASVVACCRIGCQASASVSALSCTDLTGAPCIGSNLWRTLSPNLFEIRSKRAFVVLPALYVASRNNRLLPTDALALLHSAMARRN</sequence>
<accession>A0A6A3YLQ5</accession>
<evidence type="ECO:0000313" key="6">
    <source>
        <dbReference type="EMBL" id="KAE9219403.1"/>
    </source>
</evidence>
<dbReference type="Proteomes" id="UP000433483">
    <property type="component" value="Unassembled WGS sequence"/>
</dbReference>
<dbReference type="Proteomes" id="UP000440367">
    <property type="component" value="Unassembled WGS sequence"/>
</dbReference>
<dbReference type="Proteomes" id="UP000440732">
    <property type="component" value="Unassembled WGS sequence"/>
</dbReference>
<evidence type="ECO:0000313" key="7">
    <source>
        <dbReference type="EMBL" id="KAE9315820.1"/>
    </source>
</evidence>
<protein>
    <submittedName>
        <fullName evidence="6">Uncharacterized protein</fullName>
    </submittedName>
</protein>
<dbReference type="EMBL" id="QXGB01000352">
    <property type="protein sequence ID" value="KAE9218224.1"/>
    <property type="molecule type" value="Genomic_DNA"/>
</dbReference>
<organism evidence="6 11">
    <name type="scientific">Phytophthora fragariae</name>
    <dbReference type="NCBI Taxonomy" id="53985"/>
    <lineage>
        <taxon>Eukaryota</taxon>
        <taxon>Sar</taxon>
        <taxon>Stramenopiles</taxon>
        <taxon>Oomycota</taxon>
        <taxon>Peronosporomycetes</taxon>
        <taxon>Peronosporales</taxon>
        <taxon>Peronosporaceae</taxon>
        <taxon>Phytophthora</taxon>
    </lineage>
</organism>
<dbReference type="Proteomes" id="UP000429523">
    <property type="component" value="Unassembled WGS sequence"/>
</dbReference>
<dbReference type="EMBL" id="QXGC01001166">
    <property type="protein sequence ID" value="KAE9209516.1"/>
    <property type="molecule type" value="Genomic_DNA"/>
</dbReference>
<evidence type="ECO:0000313" key="3">
    <source>
        <dbReference type="EMBL" id="KAE9147604.1"/>
    </source>
</evidence>
<evidence type="ECO:0000313" key="4">
    <source>
        <dbReference type="EMBL" id="KAE9209516.1"/>
    </source>
</evidence>
<gene>
    <name evidence="7" type="ORF">PF001_g7590</name>
    <name evidence="6" type="ORF">PF002_g16192</name>
    <name evidence="4" type="ORF">PF004_g16444</name>
    <name evidence="5" type="ORF">PF005_g8351</name>
    <name evidence="3" type="ORF">PF006_g7714</name>
    <name evidence="2" type="ORF">PF007_g14483</name>
    <name evidence="1" type="ORF">PF009_g17642</name>
</gene>
<proteinExistence type="predicted"/>
<dbReference type="EMBL" id="QXFZ01000842">
    <property type="protein sequence ID" value="KAE9103235.1"/>
    <property type="molecule type" value="Genomic_DNA"/>
</dbReference>
<reference evidence="8 9" key="1">
    <citation type="submission" date="2018-08" db="EMBL/GenBank/DDBJ databases">
        <title>Genomic investigation of the strawberry pathogen Phytophthora fragariae indicates pathogenicity is determined by transcriptional variation in three key races.</title>
        <authorList>
            <person name="Adams T.M."/>
            <person name="Armitage A.D."/>
            <person name="Sobczyk M.K."/>
            <person name="Bates H.J."/>
            <person name="Dunwell J.M."/>
            <person name="Nellist C.F."/>
            <person name="Harrison R.J."/>
        </authorList>
    </citation>
    <scope>NUCLEOTIDE SEQUENCE [LARGE SCALE GENOMIC DNA]</scope>
    <source>
        <strain evidence="7 10">A4</strain>
        <strain evidence="6 11">BC-1</strain>
        <strain evidence="4 14">BC-23</strain>
        <strain evidence="5 9">NOV-27</strain>
        <strain evidence="3 12">NOV-5</strain>
        <strain evidence="2 13">NOV-71</strain>
        <strain evidence="1 8">NOV-9</strain>
    </source>
</reference>
<comment type="caution">
    <text evidence="6">The sequence shown here is derived from an EMBL/GenBank/DDBJ whole genome shotgun (WGS) entry which is preliminary data.</text>
</comment>
<evidence type="ECO:0000313" key="5">
    <source>
        <dbReference type="EMBL" id="KAE9218224.1"/>
    </source>
</evidence>
<dbReference type="EMBL" id="QXGE01000328">
    <property type="protein sequence ID" value="KAE9315820.1"/>
    <property type="molecule type" value="Genomic_DNA"/>
</dbReference>
<evidence type="ECO:0000313" key="13">
    <source>
        <dbReference type="Proteomes" id="UP000441208"/>
    </source>
</evidence>
<dbReference type="AlphaFoldDB" id="A0A6A3YLQ5"/>
<evidence type="ECO:0000313" key="2">
    <source>
        <dbReference type="EMBL" id="KAE9103235.1"/>
    </source>
</evidence>
<evidence type="ECO:0000313" key="11">
    <source>
        <dbReference type="Proteomes" id="UP000440367"/>
    </source>
</evidence>
<evidence type="ECO:0000313" key="9">
    <source>
        <dbReference type="Proteomes" id="UP000433483"/>
    </source>
</evidence>
<dbReference type="EMBL" id="QXGF01001131">
    <property type="protein sequence ID" value="KAE8932323.1"/>
    <property type="molecule type" value="Genomic_DNA"/>
</dbReference>
<dbReference type="Proteomes" id="UP000441208">
    <property type="component" value="Unassembled WGS sequence"/>
</dbReference>
<dbReference type="Proteomes" id="UP000476176">
    <property type="component" value="Unassembled WGS sequence"/>
</dbReference>
<dbReference type="EMBL" id="QXGA01000338">
    <property type="protein sequence ID" value="KAE9147604.1"/>
    <property type="molecule type" value="Genomic_DNA"/>
</dbReference>
<evidence type="ECO:0000313" key="14">
    <source>
        <dbReference type="Proteomes" id="UP000476176"/>
    </source>
</evidence>
<keyword evidence="9" id="KW-1185">Reference proteome</keyword>
<dbReference type="EMBL" id="QXGD01000947">
    <property type="protein sequence ID" value="KAE9219403.1"/>
    <property type="molecule type" value="Genomic_DNA"/>
</dbReference>
<evidence type="ECO:0000313" key="8">
    <source>
        <dbReference type="Proteomes" id="UP000429523"/>
    </source>
</evidence>
<evidence type="ECO:0000313" key="12">
    <source>
        <dbReference type="Proteomes" id="UP000440732"/>
    </source>
</evidence>
<dbReference type="Proteomes" id="UP000437068">
    <property type="component" value="Unassembled WGS sequence"/>
</dbReference>
<evidence type="ECO:0000313" key="10">
    <source>
        <dbReference type="Proteomes" id="UP000437068"/>
    </source>
</evidence>